<reference evidence="2 3" key="1">
    <citation type="submission" date="2015-09" db="EMBL/GenBank/DDBJ databases">
        <title>Sorangium comparison.</title>
        <authorList>
            <person name="Zaburannyi N."/>
            <person name="Bunk B."/>
            <person name="Overmann J."/>
            <person name="Mueller R."/>
        </authorList>
    </citation>
    <scope>NUCLEOTIDE SEQUENCE [LARGE SCALE GENOMIC DNA]</scope>
    <source>
        <strain evidence="2 3">So ce836</strain>
    </source>
</reference>
<evidence type="ECO:0000313" key="3">
    <source>
        <dbReference type="Proteomes" id="UP000295497"/>
    </source>
</evidence>
<dbReference type="InterPro" id="IPR052399">
    <property type="entry name" value="Phage_Baseplate_Assmbl_Protein"/>
</dbReference>
<sequence>MADQSFATFSRGQLRDEILSNFRTGLRSRINPATGAPFSETEIAVATAQGSRFWIEADAIDLVCLGLQARGTVLADQVRIDRASPEWLRDYHSPLWGVPYLPASGGGGKVAAAATSGSVWVGSTTLGAPAAVYGTDETGLRYQVLLGETTPGSGTVTLQLGAVDSGTQTNLAAGKTITWANPPLGAQPTATVLAPGFTGGTDAETDQEFSKRLASQIRHKPASGNSSQMRAWAREATNSVEDAFVYSCAYHAGSVHVAITQKRGTTTGPNARVPSLATLATVTAYLVPPGSPVVPSRVHVVVTGVTAQPTNTILQLNLPKRSTAGYTDAAPWPGYVSAVADVNQVTDQTHFRVHSDTALPAGVSAPSLMVWNQSTSAFEKLLVASVSSAGSGNYNVTLSSPPASTIAVGSWISPDIGRRVSLSQGITDYFDSLGPGEIINLTSDDRAHRAARFPDPAEEYPYRAGAAIVARLGEALGSAFGDGVLVSMSPATPTVPAEPILGPNLLVAGKVAIYSL</sequence>
<dbReference type="PANTHER" id="PTHR37829">
    <property type="entry name" value="PHAGE-LIKE ELEMENT PBSX PROTEIN XKDT"/>
    <property type="match status" value="1"/>
</dbReference>
<accession>A0A4P2QPP9</accession>
<dbReference type="AlphaFoldDB" id="A0A4P2QPP9"/>
<dbReference type="PANTHER" id="PTHR37829:SF3">
    <property type="entry name" value="PROTEIN JAYE-RELATED"/>
    <property type="match status" value="1"/>
</dbReference>
<dbReference type="InterPro" id="IPR058531">
    <property type="entry name" value="Baseplate_J_M"/>
</dbReference>
<organism evidence="2 3">
    <name type="scientific">Sorangium cellulosum</name>
    <name type="common">Polyangium cellulosum</name>
    <dbReference type="NCBI Taxonomy" id="56"/>
    <lineage>
        <taxon>Bacteria</taxon>
        <taxon>Pseudomonadati</taxon>
        <taxon>Myxococcota</taxon>
        <taxon>Polyangia</taxon>
        <taxon>Polyangiales</taxon>
        <taxon>Polyangiaceae</taxon>
        <taxon>Sorangium</taxon>
    </lineage>
</organism>
<dbReference type="EMBL" id="CP012672">
    <property type="protein sequence ID" value="AUX31918.1"/>
    <property type="molecule type" value="Genomic_DNA"/>
</dbReference>
<evidence type="ECO:0000259" key="1">
    <source>
        <dbReference type="Pfam" id="PF26078"/>
    </source>
</evidence>
<gene>
    <name evidence="2" type="ORF">SOCE836_040530</name>
</gene>
<dbReference type="Proteomes" id="UP000295497">
    <property type="component" value="Chromosome"/>
</dbReference>
<dbReference type="RefSeq" id="WP_165374057.1">
    <property type="nucleotide sequence ID" value="NZ_CP012672.1"/>
</dbReference>
<dbReference type="Pfam" id="PF26078">
    <property type="entry name" value="Baseplate_J_M"/>
    <property type="match status" value="1"/>
</dbReference>
<name>A0A4P2QPP9_SORCE</name>
<protein>
    <recommendedName>
        <fullName evidence="1">Baseplate J-like central domain-containing protein</fullName>
    </recommendedName>
</protein>
<proteinExistence type="predicted"/>
<evidence type="ECO:0000313" key="2">
    <source>
        <dbReference type="EMBL" id="AUX31918.1"/>
    </source>
</evidence>
<feature type="domain" description="Baseplate J-like central" evidence="1">
    <location>
        <begin position="221"/>
        <end position="286"/>
    </location>
</feature>